<evidence type="ECO:0000313" key="2">
    <source>
        <dbReference type="Proteomes" id="UP000315750"/>
    </source>
</evidence>
<dbReference type="InterPro" id="IPR011006">
    <property type="entry name" value="CheY-like_superfamily"/>
</dbReference>
<reference evidence="1 2" key="1">
    <citation type="submission" date="2019-02" db="EMBL/GenBank/DDBJ databases">
        <title>Deep-cultivation of Planctomycetes and their phenomic and genomic characterization uncovers novel biology.</title>
        <authorList>
            <person name="Wiegand S."/>
            <person name="Jogler M."/>
            <person name="Boedeker C."/>
            <person name="Pinto D."/>
            <person name="Vollmers J."/>
            <person name="Rivas-Marin E."/>
            <person name="Kohn T."/>
            <person name="Peeters S.H."/>
            <person name="Heuer A."/>
            <person name="Rast P."/>
            <person name="Oberbeckmann S."/>
            <person name="Bunk B."/>
            <person name="Jeske O."/>
            <person name="Meyerdierks A."/>
            <person name="Storesund J.E."/>
            <person name="Kallscheuer N."/>
            <person name="Luecker S."/>
            <person name="Lage O.M."/>
            <person name="Pohl T."/>
            <person name="Merkel B.J."/>
            <person name="Hornburger P."/>
            <person name="Mueller R.-W."/>
            <person name="Bruemmer F."/>
            <person name="Labrenz M."/>
            <person name="Spormann A.M."/>
            <person name="Op den Camp H."/>
            <person name="Overmann J."/>
            <person name="Amann R."/>
            <person name="Jetten M.S.M."/>
            <person name="Mascher T."/>
            <person name="Medema M.H."/>
            <person name="Devos D.P."/>
            <person name="Kaster A.-K."/>
            <person name="Ovreas L."/>
            <person name="Rohde M."/>
            <person name="Galperin M.Y."/>
            <person name="Jogler C."/>
        </authorList>
    </citation>
    <scope>NUCLEOTIDE SEQUENCE [LARGE SCALE GENOMIC DNA]</scope>
    <source>
        <strain evidence="1 2">Pan181</strain>
    </source>
</reference>
<organism evidence="1 2">
    <name type="scientific">Aeoliella mucimassa</name>
    <dbReference type="NCBI Taxonomy" id="2527972"/>
    <lineage>
        <taxon>Bacteria</taxon>
        <taxon>Pseudomonadati</taxon>
        <taxon>Planctomycetota</taxon>
        <taxon>Planctomycetia</taxon>
        <taxon>Pirellulales</taxon>
        <taxon>Lacipirellulaceae</taxon>
        <taxon>Aeoliella</taxon>
    </lineage>
</organism>
<dbReference type="EMBL" id="CP036278">
    <property type="protein sequence ID" value="QDU58632.1"/>
    <property type="molecule type" value="Genomic_DNA"/>
</dbReference>
<dbReference type="KEGG" id="amuc:Pan181_48710"/>
<accession>A0A518AV97</accession>
<protein>
    <recommendedName>
        <fullName evidence="3">Response regulatory domain-containing protein</fullName>
    </recommendedName>
</protein>
<name>A0A518AV97_9BACT</name>
<keyword evidence="2" id="KW-1185">Reference proteome</keyword>
<dbReference type="Proteomes" id="UP000315750">
    <property type="component" value="Chromosome"/>
</dbReference>
<gene>
    <name evidence="1" type="ORF">Pan181_48710</name>
</gene>
<evidence type="ECO:0000313" key="1">
    <source>
        <dbReference type="EMBL" id="QDU58632.1"/>
    </source>
</evidence>
<sequence>MSTTRTIQPDLAVVGAPVVTMNRSGPASTIGCLLISDDKQHRKILERVACTEGWNLDACVTVLEAMKLVFRKKYELAFVDIQSVAGSSMQNDYQGLAGDLSRDHVPLLIVNGVPEDPIGEITARQIGVWVYLPGFDGKTELDVLFREARLALKRLTRQPSSTGVIEVTASKPHQ</sequence>
<proteinExistence type="predicted"/>
<dbReference type="AlphaFoldDB" id="A0A518AV97"/>
<dbReference type="SUPFAM" id="SSF52172">
    <property type="entry name" value="CheY-like"/>
    <property type="match status" value="1"/>
</dbReference>
<evidence type="ECO:0008006" key="3">
    <source>
        <dbReference type="Google" id="ProtNLM"/>
    </source>
</evidence>